<evidence type="ECO:0000259" key="3">
    <source>
        <dbReference type="PROSITE" id="PS50075"/>
    </source>
</evidence>
<keyword evidence="1" id="KW-0596">Phosphopantetheine</keyword>
<name>A0A318JUE5_9NOCA</name>
<reference evidence="4 5" key="1">
    <citation type="submission" date="2018-05" db="EMBL/GenBank/DDBJ databases">
        <title>Genomic Encyclopedia of Type Strains, Phase IV (KMG-IV): sequencing the most valuable type-strain genomes for metagenomic binning, comparative biology and taxonomic classification.</title>
        <authorList>
            <person name="Goeker M."/>
        </authorList>
    </citation>
    <scope>NUCLEOTIDE SEQUENCE [LARGE SCALE GENOMIC DNA]</scope>
    <source>
        <strain evidence="4 5">DSM 44704</strain>
    </source>
</reference>
<dbReference type="SUPFAM" id="SSF47336">
    <property type="entry name" value="ACP-like"/>
    <property type="match status" value="1"/>
</dbReference>
<dbReference type="Proteomes" id="UP000247569">
    <property type="component" value="Unassembled WGS sequence"/>
</dbReference>
<accession>A0A318JUE5</accession>
<gene>
    <name evidence="4" type="ORF">DFR70_12121</name>
</gene>
<dbReference type="RefSeq" id="WP_110293932.1">
    <property type="nucleotide sequence ID" value="NZ_QJKF01000021.1"/>
</dbReference>
<dbReference type="InterPro" id="IPR036736">
    <property type="entry name" value="ACP-like_sf"/>
</dbReference>
<dbReference type="PROSITE" id="PS00012">
    <property type="entry name" value="PHOSPHOPANTETHEINE"/>
    <property type="match status" value="1"/>
</dbReference>
<dbReference type="InterPro" id="IPR009081">
    <property type="entry name" value="PP-bd_ACP"/>
</dbReference>
<sequence length="133" mass="14006">MTEITEATIESVAAALGLDDDEVTVESTLIDELGAESIDLLDILFRIERKTGVKVQAADIGDAIQGGIPDDEFGDENEIVSAQGLAQLARVMPQIDVEALAGKLQADQIMSLLTVQNLIDIVVGKAKQASDAA</sequence>
<dbReference type="Gene3D" id="1.10.1200.10">
    <property type="entry name" value="ACP-like"/>
    <property type="match status" value="1"/>
</dbReference>
<keyword evidence="5" id="KW-1185">Reference proteome</keyword>
<evidence type="ECO:0000256" key="1">
    <source>
        <dbReference type="ARBA" id="ARBA00022450"/>
    </source>
</evidence>
<organism evidence="4 5">
    <name type="scientific">Nocardia tenerifensis</name>
    <dbReference type="NCBI Taxonomy" id="228006"/>
    <lineage>
        <taxon>Bacteria</taxon>
        <taxon>Bacillati</taxon>
        <taxon>Actinomycetota</taxon>
        <taxon>Actinomycetes</taxon>
        <taxon>Mycobacteriales</taxon>
        <taxon>Nocardiaceae</taxon>
        <taxon>Nocardia</taxon>
    </lineage>
</organism>
<evidence type="ECO:0000313" key="5">
    <source>
        <dbReference type="Proteomes" id="UP000247569"/>
    </source>
</evidence>
<evidence type="ECO:0000256" key="2">
    <source>
        <dbReference type="ARBA" id="ARBA00022553"/>
    </source>
</evidence>
<dbReference type="InterPro" id="IPR006162">
    <property type="entry name" value="Ppantetheine_attach_site"/>
</dbReference>
<dbReference type="PROSITE" id="PS50075">
    <property type="entry name" value="CARRIER"/>
    <property type="match status" value="1"/>
</dbReference>
<dbReference type="OrthoDB" id="9809025at2"/>
<protein>
    <submittedName>
        <fullName evidence="4">Acyl carrier protein</fullName>
    </submittedName>
</protein>
<proteinExistence type="predicted"/>
<dbReference type="AlphaFoldDB" id="A0A318JUE5"/>
<dbReference type="Pfam" id="PF00550">
    <property type="entry name" value="PP-binding"/>
    <property type="match status" value="1"/>
</dbReference>
<keyword evidence="2" id="KW-0597">Phosphoprotein</keyword>
<dbReference type="EMBL" id="QJKF01000021">
    <property type="protein sequence ID" value="PXX55552.1"/>
    <property type="molecule type" value="Genomic_DNA"/>
</dbReference>
<evidence type="ECO:0000313" key="4">
    <source>
        <dbReference type="EMBL" id="PXX55552.1"/>
    </source>
</evidence>
<feature type="domain" description="Carrier" evidence="3">
    <location>
        <begin position="2"/>
        <end position="84"/>
    </location>
</feature>
<comment type="caution">
    <text evidence="4">The sequence shown here is derived from an EMBL/GenBank/DDBJ whole genome shotgun (WGS) entry which is preliminary data.</text>
</comment>